<dbReference type="SUPFAM" id="SSF56112">
    <property type="entry name" value="Protein kinase-like (PK-like)"/>
    <property type="match status" value="1"/>
</dbReference>
<evidence type="ECO:0000259" key="1">
    <source>
        <dbReference type="Pfam" id="PF01636"/>
    </source>
</evidence>
<dbReference type="Proteomes" id="UP000244989">
    <property type="component" value="Unassembled WGS sequence"/>
</dbReference>
<comment type="caution">
    <text evidence="2">The sequence shown here is derived from an EMBL/GenBank/DDBJ whole genome shotgun (WGS) entry which is preliminary data.</text>
</comment>
<dbReference type="EMBL" id="QEEZ01000006">
    <property type="protein sequence ID" value="PWC02108.1"/>
    <property type="molecule type" value="Genomic_DNA"/>
</dbReference>
<evidence type="ECO:0000313" key="3">
    <source>
        <dbReference type="Proteomes" id="UP000244989"/>
    </source>
</evidence>
<sequence>MPASEIVDKAQALLSRKFGGGQRFTETQRLEGTGTATVLRARLAPQAFLQQRSVVVKYVPETGDLFDDAALLREIAAYQFTTSLSENVRPGPYMLAHDMDARLMVISDSGDGDRFSELLESNDPEAREQMLRNLGSALGRMHAGTAGSEKSFRTLLNRMFKQYPELEPSRDLRDRSIGPATFHGATLIRNAGIRVPECVAALAEDATTRLAHSRSRAFTPFDLSPDNIIVAQRTEFLDYEWADFRDVNYDLACVIGGFPQYAGRSVISDEEGDAFLKAWVEEVEDIWPDTANEAHLHERITAALISWALSSVSVLHHGSIGSALTSLDDDDPETSTRLFNSDEDFTDAEHLVRRDFYETFSSLARYARQGGDNRFEVVASFAEEVAERVKEPEH</sequence>
<reference evidence="3" key="1">
    <citation type="submission" date="2018-04" db="EMBL/GenBank/DDBJ databases">
        <authorList>
            <person name="Liu S."/>
            <person name="Wang Z."/>
            <person name="Li J."/>
        </authorList>
    </citation>
    <scope>NUCLEOTIDE SEQUENCE [LARGE SCALE GENOMIC DNA]</scope>
    <source>
        <strain evidence="3">2189</strain>
    </source>
</reference>
<dbReference type="KEGG" id="cyz:C3B44_05125"/>
<accession>A0A2U1T890</accession>
<keyword evidence="2" id="KW-0808">Transferase</keyword>
<feature type="domain" description="Aminoglycoside phosphotransferase" evidence="1">
    <location>
        <begin position="115"/>
        <end position="281"/>
    </location>
</feature>
<protein>
    <submittedName>
        <fullName evidence="2">Phosphotransferase</fullName>
    </submittedName>
</protein>
<gene>
    <name evidence="2" type="ORF">DF222_03865</name>
</gene>
<dbReference type="OrthoDB" id="144109at2"/>
<evidence type="ECO:0000313" key="2">
    <source>
        <dbReference type="EMBL" id="PWC02108.1"/>
    </source>
</evidence>
<organism evidence="2 3">
    <name type="scientific">Corynebacterium yudongzhengii</name>
    <dbReference type="NCBI Taxonomy" id="2080740"/>
    <lineage>
        <taxon>Bacteria</taxon>
        <taxon>Bacillati</taxon>
        <taxon>Actinomycetota</taxon>
        <taxon>Actinomycetes</taxon>
        <taxon>Mycobacteriales</taxon>
        <taxon>Corynebacteriaceae</taxon>
        <taxon>Corynebacterium</taxon>
    </lineage>
</organism>
<dbReference type="Gene3D" id="3.90.1200.10">
    <property type="match status" value="1"/>
</dbReference>
<dbReference type="InterPro" id="IPR011009">
    <property type="entry name" value="Kinase-like_dom_sf"/>
</dbReference>
<keyword evidence="3" id="KW-1185">Reference proteome</keyword>
<dbReference type="InterPro" id="IPR002575">
    <property type="entry name" value="Aminoglycoside_PTrfase"/>
</dbReference>
<dbReference type="AlphaFoldDB" id="A0A2U1T890"/>
<dbReference type="Pfam" id="PF01636">
    <property type="entry name" value="APH"/>
    <property type="match status" value="1"/>
</dbReference>
<dbReference type="GO" id="GO:0016740">
    <property type="term" value="F:transferase activity"/>
    <property type="evidence" value="ECO:0007669"/>
    <property type="project" value="UniProtKB-KW"/>
</dbReference>
<proteinExistence type="predicted"/>
<name>A0A2U1T890_9CORY</name>